<evidence type="ECO:0000313" key="1">
    <source>
        <dbReference type="EMBL" id="TXK06732.1"/>
    </source>
</evidence>
<gene>
    <name evidence="1" type="ORF">FVP60_06205</name>
</gene>
<sequence>MLLKRVYDPAEPTDGFRVLVDRLWPRGVSKERAAIDLWAKDVTPSTELRKAWHAASADEWNKYAVEYRHQLEHESAPAVAQLRETLAPHAIVTLVYASHDTVHNHVRVLMEVLSE</sequence>
<dbReference type="PANTHER" id="PTHR36849:SF1">
    <property type="entry name" value="CYTOPLASMIC PROTEIN"/>
    <property type="match status" value="1"/>
</dbReference>
<comment type="caution">
    <text evidence="1">The sequence shown here is derived from an EMBL/GenBank/DDBJ whole genome shotgun (WGS) entry which is preliminary data.</text>
</comment>
<reference evidence="1 2" key="1">
    <citation type="submission" date="2019-08" db="EMBL/GenBank/DDBJ databases">
        <authorList>
            <person name="Dong K."/>
        </authorList>
    </citation>
    <scope>NUCLEOTIDE SEQUENCE [LARGE SCALE GENOMIC DNA]</scope>
    <source>
        <strain evidence="1 2">M4-8</strain>
    </source>
</reference>
<dbReference type="Proteomes" id="UP000321196">
    <property type="component" value="Unassembled WGS sequence"/>
</dbReference>
<keyword evidence="2" id="KW-1185">Reference proteome</keyword>
<dbReference type="InterPro" id="IPR052552">
    <property type="entry name" value="YeaO-like"/>
</dbReference>
<evidence type="ECO:0000313" key="2">
    <source>
        <dbReference type="Proteomes" id="UP000321196"/>
    </source>
</evidence>
<dbReference type="Pfam" id="PF22752">
    <property type="entry name" value="DUF488-N3i"/>
    <property type="match status" value="1"/>
</dbReference>
<dbReference type="OrthoDB" id="9790745at2"/>
<proteinExistence type="predicted"/>
<dbReference type="EMBL" id="VRSW01000001">
    <property type="protein sequence ID" value="TXK06732.1"/>
    <property type="molecule type" value="Genomic_DNA"/>
</dbReference>
<dbReference type="AlphaFoldDB" id="A0A5C8HU80"/>
<name>A0A5C8HU80_9MICO</name>
<protein>
    <submittedName>
        <fullName evidence="1">DUF488 family protein</fullName>
    </submittedName>
</protein>
<organism evidence="1 2">
    <name type="scientific">Microbacterium mitrae</name>
    <dbReference type="NCBI Taxonomy" id="664640"/>
    <lineage>
        <taxon>Bacteria</taxon>
        <taxon>Bacillati</taxon>
        <taxon>Actinomycetota</taxon>
        <taxon>Actinomycetes</taxon>
        <taxon>Micrococcales</taxon>
        <taxon>Microbacteriaceae</taxon>
        <taxon>Microbacterium</taxon>
    </lineage>
</organism>
<accession>A0A5C8HU80</accession>
<dbReference type="PANTHER" id="PTHR36849">
    <property type="entry name" value="CYTOPLASMIC PROTEIN-RELATED"/>
    <property type="match status" value="1"/>
</dbReference>